<feature type="chain" id="PRO_5034143809" evidence="8">
    <location>
        <begin position="18"/>
        <end position="544"/>
    </location>
</feature>
<dbReference type="Pfam" id="PF06472">
    <property type="entry name" value="ABC_membrane_2"/>
    <property type="match status" value="1"/>
</dbReference>
<dbReference type="Gene3D" id="3.40.50.300">
    <property type="entry name" value="P-loop containing nucleotide triphosphate hydrolases"/>
    <property type="match status" value="2"/>
</dbReference>
<evidence type="ECO:0000313" key="12">
    <source>
        <dbReference type="Proteomes" id="UP000694424"/>
    </source>
</evidence>
<dbReference type="SUPFAM" id="SSF90123">
    <property type="entry name" value="ABC transporter transmembrane region"/>
    <property type="match status" value="1"/>
</dbReference>
<evidence type="ECO:0000256" key="7">
    <source>
        <dbReference type="ARBA" id="ARBA00023136"/>
    </source>
</evidence>
<reference evidence="11" key="2">
    <citation type="submission" date="2025-09" db="UniProtKB">
        <authorList>
            <consortium name="Ensembl"/>
        </authorList>
    </citation>
    <scope>IDENTIFICATION</scope>
</reference>
<evidence type="ECO:0000256" key="6">
    <source>
        <dbReference type="ARBA" id="ARBA00022989"/>
    </source>
</evidence>
<evidence type="ECO:0000313" key="11">
    <source>
        <dbReference type="Ensembl" id="ENSAOWP00000025257.1"/>
    </source>
</evidence>
<dbReference type="Pfam" id="PF00005">
    <property type="entry name" value="ABC_tran"/>
    <property type="match status" value="1"/>
</dbReference>
<dbReference type="GO" id="GO:0007031">
    <property type="term" value="P:peroxisome organization"/>
    <property type="evidence" value="ECO:0007669"/>
    <property type="project" value="TreeGrafter"/>
</dbReference>
<dbReference type="InterPro" id="IPR003593">
    <property type="entry name" value="AAA+_ATPase"/>
</dbReference>
<dbReference type="PROSITE" id="PS50929">
    <property type="entry name" value="ABC_TM1F"/>
    <property type="match status" value="1"/>
</dbReference>
<dbReference type="AlphaFoldDB" id="A0A8B9QGG1"/>
<dbReference type="PROSITE" id="PS50893">
    <property type="entry name" value="ABC_TRANSPORTER_2"/>
    <property type="match status" value="1"/>
</dbReference>
<evidence type="ECO:0000256" key="1">
    <source>
        <dbReference type="ARBA" id="ARBA00008575"/>
    </source>
</evidence>
<dbReference type="Gene3D" id="1.20.1560.10">
    <property type="entry name" value="ABC transporter type 1, transmembrane domain"/>
    <property type="match status" value="1"/>
</dbReference>
<dbReference type="GO" id="GO:0042760">
    <property type="term" value="P:very long-chain fatty acid catabolic process"/>
    <property type="evidence" value="ECO:0007669"/>
    <property type="project" value="TreeGrafter"/>
</dbReference>
<evidence type="ECO:0000256" key="5">
    <source>
        <dbReference type="ARBA" id="ARBA00022840"/>
    </source>
</evidence>
<keyword evidence="2" id="KW-0813">Transport</keyword>
<dbReference type="GO" id="GO:0140359">
    <property type="term" value="F:ABC-type transporter activity"/>
    <property type="evidence" value="ECO:0007669"/>
    <property type="project" value="InterPro"/>
</dbReference>
<proteinExistence type="inferred from homology"/>
<feature type="signal peptide" evidence="8">
    <location>
        <begin position="1"/>
        <end position="17"/>
    </location>
</feature>
<sequence>MFLTLLCVALLEQLVIYQVGVIPSQYYEVLGNKDFSGFKTLTAIALTLIVVNSTLKSFDQFICNRMYVSWRKSLTEYLHSCYFQGQVYYSLHVLREDIDNPDQRISQDVERFCRQLSSMASKLIISPFTLAYYTYQCFHSTGWLGPVSIFGYFVIGTVVNKVLMSPIVSKLVQQEKLEGDFRFKHMQIRVNAEPAAFYRAGRVEHMRTDRRLQSLLQSQRELIGKELWLYIGINTFDYLGSILSYVVIAIPIFSGMYGDLSPTELSALVSKNAFVSIYLISCFSQLIDLSTTVTDVAGYTHRIGELQETLLSLGRKKKANYSEAKDSWDLDNHAGEDPMPGNTAFLLERVTLSVPSSGKLLIKDLSLRISQGSSVMIVGNTGTGKTSLLRVLGGLWESTQGSVEMLTCFGPHGVVFLPQRPFFTDGSLRDQVSQGPAARAGSADDERIVRFLDCSVLMQRLSFARLFYLQPRYAVLDEATSALTEEVEHELYRVCLQLGMTLVSVGHRASLEKFHSWILKLHGEGRWELTRCEKMKQLPAGEEC</sequence>
<dbReference type="GO" id="GO:0005524">
    <property type="term" value="F:ATP binding"/>
    <property type="evidence" value="ECO:0007669"/>
    <property type="project" value="UniProtKB-KW"/>
</dbReference>
<dbReference type="SMART" id="SM00382">
    <property type="entry name" value="AAA"/>
    <property type="match status" value="1"/>
</dbReference>
<keyword evidence="3" id="KW-0812">Transmembrane</keyword>
<keyword evidence="12" id="KW-1185">Reference proteome</keyword>
<dbReference type="GO" id="GO:0005778">
    <property type="term" value="C:peroxisomal membrane"/>
    <property type="evidence" value="ECO:0007669"/>
    <property type="project" value="TreeGrafter"/>
</dbReference>
<evidence type="ECO:0000256" key="2">
    <source>
        <dbReference type="ARBA" id="ARBA00022448"/>
    </source>
</evidence>
<feature type="domain" description="ABC transporter" evidence="9">
    <location>
        <begin position="345"/>
        <end position="543"/>
    </location>
</feature>
<evidence type="ECO:0000256" key="4">
    <source>
        <dbReference type="ARBA" id="ARBA00022741"/>
    </source>
</evidence>
<dbReference type="GO" id="GO:0016887">
    <property type="term" value="F:ATP hydrolysis activity"/>
    <property type="evidence" value="ECO:0007669"/>
    <property type="project" value="InterPro"/>
</dbReference>
<evidence type="ECO:0000256" key="8">
    <source>
        <dbReference type="SAM" id="SignalP"/>
    </source>
</evidence>
<dbReference type="PANTHER" id="PTHR11384">
    <property type="entry name" value="ATP-BINDING CASSETTE, SUB-FAMILY D MEMBER"/>
    <property type="match status" value="1"/>
</dbReference>
<evidence type="ECO:0000259" key="10">
    <source>
        <dbReference type="PROSITE" id="PS50929"/>
    </source>
</evidence>
<accession>A0A8B9QGG1</accession>
<dbReference type="Proteomes" id="UP000694424">
    <property type="component" value="Unplaced"/>
</dbReference>
<dbReference type="InterPro" id="IPR036640">
    <property type="entry name" value="ABC1_TM_sf"/>
</dbReference>
<reference evidence="11" key="1">
    <citation type="submission" date="2025-08" db="UniProtKB">
        <authorList>
            <consortium name="Ensembl"/>
        </authorList>
    </citation>
    <scope>IDENTIFICATION</scope>
</reference>
<dbReference type="GO" id="GO:0015910">
    <property type="term" value="P:long-chain fatty acid import into peroxisome"/>
    <property type="evidence" value="ECO:0007669"/>
    <property type="project" value="TreeGrafter"/>
</dbReference>
<comment type="similarity">
    <text evidence="1">Belongs to the ABC transporter superfamily. ABCD family. Peroxisomal fatty acyl CoA transporter (TC 3.A.1.203) subfamily.</text>
</comment>
<dbReference type="InterPro" id="IPR011527">
    <property type="entry name" value="ABC1_TM_dom"/>
</dbReference>
<dbReference type="InterPro" id="IPR027417">
    <property type="entry name" value="P-loop_NTPase"/>
</dbReference>
<feature type="domain" description="ABC transmembrane type-1" evidence="10">
    <location>
        <begin position="1"/>
        <end position="270"/>
    </location>
</feature>
<keyword evidence="4" id="KW-0547">Nucleotide-binding</keyword>
<keyword evidence="6" id="KW-1133">Transmembrane helix</keyword>
<evidence type="ECO:0000259" key="9">
    <source>
        <dbReference type="PROSITE" id="PS50893"/>
    </source>
</evidence>
<dbReference type="InterPro" id="IPR003439">
    <property type="entry name" value="ABC_transporter-like_ATP-bd"/>
</dbReference>
<dbReference type="Ensembl" id="ENSAOWT00000028629.1">
    <property type="protein sequence ID" value="ENSAOWP00000025257.1"/>
    <property type="gene ID" value="ENSAOWG00000017043.1"/>
</dbReference>
<keyword evidence="7" id="KW-0472">Membrane</keyword>
<dbReference type="CDD" id="cd03223">
    <property type="entry name" value="ABCD_peroxisomal_ALDP"/>
    <property type="match status" value="1"/>
</dbReference>
<keyword evidence="5" id="KW-0067">ATP-binding</keyword>
<dbReference type="GO" id="GO:0006635">
    <property type="term" value="P:fatty acid beta-oxidation"/>
    <property type="evidence" value="ECO:0007669"/>
    <property type="project" value="TreeGrafter"/>
</dbReference>
<dbReference type="InterPro" id="IPR050835">
    <property type="entry name" value="ABC_transporter_sub-D"/>
</dbReference>
<dbReference type="GO" id="GO:0005324">
    <property type="term" value="F:long-chain fatty acid transmembrane transporter activity"/>
    <property type="evidence" value="ECO:0007669"/>
    <property type="project" value="TreeGrafter"/>
</dbReference>
<organism evidence="11 12">
    <name type="scientific">Apteryx owenii</name>
    <name type="common">Little spotted kiwi</name>
    <dbReference type="NCBI Taxonomy" id="8824"/>
    <lineage>
        <taxon>Eukaryota</taxon>
        <taxon>Metazoa</taxon>
        <taxon>Chordata</taxon>
        <taxon>Craniata</taxon>
        <taxon>Vertebrata</taxon>
        <taxon>Euteleostomi</taxon>
        <taxon>Archelosauria</taxon>
        <taxon>Archosauria</taxon>
        <taxon>Dinosauria</taxon>
        <taxon>Saurischia</taxon>
        <taxon>Theropoda</taxon>
        <taxon>Coelurosauria</taxon>
        <taxon>Aves</taxon>
        <taxon>Palaeognathae</taxon>
        <taxon>Apterygiformes</taxon>
        <taxon>Apterygidae</taxon>
        <taxon>Apteryx</taxon>
    </lineage>
</organism>
<keyword evidence="8" id="KW-0732">Signal</keyword>
<protein>
    <submittedName>
        <fullName evidence="11">ATP binding cassette subfamily D member 4</fullName>
    </submittedName>
</protein>
<evidence type="ECO:0000256" key="3">
    <source>
        <dbReference type="ARBA" id="ARBA00022692"/>
    </source>
</evidence>
<dbReference type="PANTHER" id="PTHR11384:SF59">
    <property type="entry name" value="LYSOSOMAL COBALAMIN TRANSPORTER ABCD4"/>
    <property type="match status" value="1"/>
</dbReference>
<name>A0A8B9QGG1_APTOW</name>
<dbReference type="SUPFAM" id="SSF52540">
    <property type="entry name" value="P-loop containing nucleoside triphosphate hydrolases"/>
    <property type="match status" value="1"/>
</dbReference>